<organism evidence="1 2">
    <name type="scientific">Streptoalloteichus tenebrarius (strain ATCC 17920 / DSM 40477 / JCM 4838 / CBS 697.72 / NBRC 16177 / NCIMB 11028 / NRRL B-12390 / A12253. 1 / ISP 5477)</name>
    <name type="common">Streptomyces tenebrarius</name>
    <dbReference type="NCBI Taxonomy" id="1933"/>
    <lineage>
        <taxon>Bacteria</taxon>
        <taxon>Bacillati</taxon>
        <taxon>Actinomycetota</taxon>
        <taxon>Actinomycetes</taxon>
        <taxon>Pseudonocardiales</taxon>
        <taxon>Pseudonocardiaceae</taxon>
        <taxon>Streptoalloteichus</taxon>
    </lineage>
</organism>
<protein>
    <recommendedName>
        <fullName evidence="3">Transcriptional regulator</fullName>
    </recommendedName>
</protein>
<evidence type="ECO:0000313" key="1">
    <source>
        <dbReference type="EMBL" id="MCP2259766.1"/>
    </source>
</evidence>
<accession>A0ABT1HW69</accession>
<proteinExistence type="predicted"/>
<comment type="caution">
    <text evidence="1">The sequence shown here is derived from an EMBL/GenBank/DDBJ whole genome shotgun (WGS) entry which is preliminary data.</text>
</comment>
<dbReference type="Proteomes" id="UP001205311">
    <property type="component" value="Unassembled WGS sequence"/>
</dbReference>
<evidence type="ECO:0008006" key="3">
    <source>
        <dbReference type="Google" id="ProtNLM"/>
    </source>
</evidence>
<name>A0ABT1HW69_STRSD</name>
<keyword evidence="2" id="KW-1185">Reference proteome</keyword>
<reference evidence="1 2" key="1">
    <citation type="submission" date="2022-06" db="EMBL/GenBank/DDBJ databases">
        <title>Genomic Encyclopedia of Archaeal and Bacterial Type Strains, Phase II (KMG-II): from individual species to whole genera.</title>
        <authorList>
            <person name="Goeker M."/>
        </authorList>
    </citation>
    <scope>NUCLEOTIDE SEQUENCE [LARGE SCALE GENOMIC DNA]</scope>
    <source>
        <strain evidence="1 2">DSM 40477</strain>
    </source>
</reference>
<gene>
    <name evidence="1" type="ORF">LX15_003475</name>
</gene>
<sequence>MDDARDAAWFARQISAASVSSSALEQISVEIRRFATDYVSKPLSELFVDIRELRGEVVNLVECNRFPNQMRELYLAASRLGGLQAHVCLDLGHYSAAHTHAHTAFLCAELAGHNGMRAWVRGLQSLIAYWDGQLADAVEFARDGARHCSHGSIAARLPSLEARASAGRGDKRGALAALERAEHARVVVGDRDDDAGVFTFPAAKQAVYAGTTLLTLGDRDTTTRAAQESSYALQLYEAAAPADRSTGDMLAARLDLARAYLMHDDLDGLADQLNVVLAVPQVRRTASIVKRAASIGEDLTQSRYAHSPQGKQIRTEIASFCAPPPALPPAPTMEPA</sequence>
<evidence type="ECO:0000313" key="2">
    <source>
        <dbReference type="Proteomes" id="UP001205311"/>
    </source>
</evidence>
<dbReference type="EMBL" id="JAMTCP010000020">
    <property type="protein sequence ID" value="MCP2259766.1"/>
    <property type="molecule type" value="Genomic_DNA"/>
</dbReference>